<reference evidence="2" key="3">
    <citation type="submission" date="2023-02" db="EMBL/GenBank/DDBJ databases">
        <authorList>
            <person name="Sun Q."/>
            <person name="Mori K."/>
        </authorList>
    </citation>
    <scope>NUCLEOTIDE SEQUENCE</scope>
    <source>
        <strain evidence="2">NBRC 112299</strain>
    </source>
</reference>
<evidence type="ECO:0000313" key="5">
    <source>
        <dbReference type="Proteomes" id="UP001157125"/>
    </source>
</evidence>
<evidence type="ECO:0000256" key="1">
    <source>
        <dbReference type="SAM" id="MobiDB-lite"/>
    </source>
</evidence>
<evidence type="ECO:0000313" key="2">
    <source>
        <dbReference type="EMBL" id="GMA37804.1"/>
    </source>
</evidence>
<dbReference type="Proteomes" id="UP001157125">
    <property type="component" value="Unassembled WGS sequence"/>
</dbReference>
<feature type="region of interest" description="Disordered" evidence="1">
    <location>
        <begin position="1"/>
        <end position="33"/>
    </location>
</feature>
<dbReference type="EMBL" id="BSUN01000003">
    <property type="protein sequence ID" value="GMA37933.1"/>
    <property type="molecule type" value="Genomic_DNA"/>
</dbReference>
<reference evidence="5" key="2">
    <citation type="journal article" date="2019" name="Int. J. Syst. Evol. Microbiol.">
        <title>The Global Catalogue of Microorganisms (GCM) 10K type strain sequencing project: providing services to taxonomists for standard genome sequencing and annotation.</title>
        <authorList>
            <consortium name="The Broad Institute Genomics Platform"/>
            <consortium name="The Broad Institute Genome Sequencing Center for Infectious Disease"/>
            <person name="Wu L."/>
            <person name="Ma J."/>
        </authorList>
    </citation>
    <scope>NUCLEOTIDE SEQUENCE [LARGE SCALE GENOMIC DNA]</scope>
    <source>
        <strain evidence="5">NBRC 112299</strain>
    </source>
</reference>
<dbReference type="EMBL" id="BSUN01000002">
    <property type="protein sequence ID" value="GMA37804.1"/>
    <property type="molecule type" value="Genomic_DNA"/>
</dbReference>
<reference evidence="2" key="1">
    <citation type="journal article" date="2014" name="Int. J. Syst. Evol. Microbiol.">
        <title>Complete genome of a new Firmicutes species belonging to the dominant human colonic microbiota ('Ruminococcus bicirculans') reveals two chromosomes and a selective capacity to utilize plant glucans.</title>
        <authorList>
            <consortium name="NISC Comparative Sequencing Program"/>
            <person name="Wegmann U."/>
            <person name="Louis P."/>
            <person name="Goesmann A."/>
            <person name="Henrissat B."/>
            <person name="Duncan S.H."/>
            <person name="Flint H.J."/>
        </authorList>
    </citation>
    <scope>NUCLEOTIDE SEQUENCE</scope>
    <source>
        <strain evidence="2">NBRC 112299</strain>
    </source>
</reference>
<sequence length="109" mass="11258">MLVGAAAVTATPQPAQAYETTNGWTNGSGQQRGSGAGVVLSEFWSYGDSAAWRQKWLGGLNPNVVGNRPSGTTGKVWCIEAGADLETGASYSWSSNRLGAAALPAVAWQ</sequence>
<accession>A0ABQ6IJ96</accession>
<comment type="caution">
    <text evidence="2">The sequence shown here is derived from an EMBL/GenBank/DDBJ whole genome shotgun (WGS) entry which is preliminary data.</text>
</comment>
<feature type="compositionally biased region" description="Polar residues" evidence="1">
    <location>
        <begin position="18"/>
        <end position="29"/>
    </location>
</feature>
<evidence type="ECO:0000313" key="4">
    <source>
        <dbReference type="EMBL" id="GMA37933.1"/>
    </source>
</evidence>
<proteinExistence type="predicted"/>
<organism evidence="2 5">
    <name type="scientific">Demequina litorisediminis</name>
    <dbReference type="NCBI Taxonomy" id="1849022"/>
    <lineage>
        <taxon>Bacteria</taxon>
        <taxon>Bacillati</taxon>
        <taxon>Actinomycetota</taxon>
        <taxon>Actinomycetes</taxon>
        <taxon>Micrococcales</taxon>
        <taxon>Demequinaceae</taxon>
        <taxon>Demequina</taxon>
    </lineage>
</organism>
<name>A0ABQ6IJ96_9MICO</name>
<keyword evidence="5" id="KW-1185">Reference proteome</keyword>
<protein>
    <submittedName>
        <fullName evidence="2">Uncharacterized protein</fullName>
    </submittedName>
</protein>
<dbReference type="EMBL" id="BSUN01000002">
    <property type="protein sequence ID" value="GMA37863.1"/>
    <property type="molecule type" value="Genomic_DNA"/>
</dbReference>
<feature type="compositionally biased region" description="Low complexity" evidence="1">
    <location>
        <begin position="1"/>
        <end position="17"/>
    </location>
</feature>
<gene>
    <name evidence="2" type="ORF">GCM10025876_40080</name>
    <name evidence="3" type="ORF">GCM10025876_40670</name>
    <name evidence="4" type="ORF">GCM10025876_41370</name>
</gene>
<evidence type="ECO:0000313" key="3">
    <source>
        <dbReference type="EMBL" id="GMA37863.1"/>
    </source>
</evidence>